<keyword evidence="2" id="KW-1185">Reference proteome</keyword>
<name>A0A401ZZQ1_9CHLR</name>
<sequence length="73" mass="8267">MDTGSIYRFLLNAAAEQVRNPMAKAGGLHSLTAMNTNTEKEGWRFLPMQKCRGTRATKFRWSVVNRELFATTS</sequence>
<gene>
    <name evidence="1" type="ORF">KTT_22070</name>
</gene>
<protein>
    <submittedName>
        <fullName evidence="1">Uncharacterized protein</fullName>
    </submittedName>
</protein>
<accession>A0A401ZZQ1</accession>
<comment type="caution">
    <text evidence="1">The sequence shown here is derived from an EMBL/GenBank/DDBJ whole genome shotgun (WGS) entry which is preliminary data.</text>
</comment>
<organism evidence="1 2">
    <name type="scientific">Tengunoibacter tsumagoiensis</name>
    <dbReference type="NCBI Taxonomy" id="2014871"/>
    <lineage>
        <taxon>Bacteria</taxon>
        <taxon>Bacillati</taxon>
        <taxon>Chloroflexota</taxon>
        <taxon>Ktedonobacteria</taxon>
        <taxon>Ktedonobacterales</taxon>
        <taxon>Dictyobacteraceae</taxon>
        <taxon>Tengunoibacter</taxon>
    </lineage>
</organism>
<dbReference type="AlphaFoldDB" id="A0A401ZZQ1"/>
<evidence type="ECO:0000313" key="1">
    <source>
        <dbReference type="EMBL" id="GCE12348.1"/>
    </source>
</evidence>
<proteinExistence type="predicted"/>
<reference evidence="2" key="1">
    <citation type="submission" date="2018-12" db="EMBL/GenBank/DDBJ databases">
        <title>Tengunoibacter tsumagoiensis gen. nov., sp. nov., Dictyobacter kobayashii sp. nov., D. alpinus sp. nov., and D. joshuensis sp. nov. and description of Dictyobacteraceae fam. nov. within the order Ktedonobacterales isolated from Tengu-no-mugimeshi.</title>
        <authorList>
            <person name="Wang C.M."/>
            <person name="Zheng Y."/>
            <person name="Sakai Y."/>
            <person name="Toyoda A."/>
            <person name="Minakuchi Y."/>
            <person name="Abe K."/>
            <person name="Yokota A."/>
            <person name="Yabe S."/>
        </authorList>
    </citation>
    <scope>NUCLEOTIDE SEQUENCE [LARGE SCALE GENOMIC DNA]</scope>
    <source>
        <strain evidence="2">Uno3</strain>
    </source>
</reference>
<dbReference type="EMBL" id="BIFR01000001">
    <property type="protein sequence ID" value="GCE12348.1"/>
    <property type="molecule type" value="Genomic_DNA"/>
</dbReference>
<dbReference type="Proteomes" id="UP000287352">
    <property type="component" value="Unassembled WGS sequence"/>
</dbReference>
<evidence type="ECO:0000313" key="2">
    <source>
        <dbReference type="Proteomes" id="UP000287352"/>
    </source>
</evidence>